<accession>A0A2N9XPN4</accession>
<name>A0A2N9XPN4_9NEIS</name>
<reference evidence="1 2" key="1">
    <citation type="journal article" date="2017" name="MBio">
        <title>Type VI secretion-mediated competition in the bee gut microbiome.</title>
        <authorList>
            <person name="Steele M.I."/>
            <person name="Kwong W.K."/>
            <person name="Powell J.E."/>
            <person name="Whiteley M."/>
            <person name="Moran N.A."/>
        </authorList>
    </citation>
    <scope>NUCLEOTIDE SEQUENCE [LARGE SCALE GENOMIC DNA]</scope>
    <source>
        <strain evidence="1 2">Ruf1-X</strain>
    </source>
</reference>
<evidence type="ECO:0000313" key="1">
    <source>
        <dbReference type="EMBL" id="PIT50289.1"/>
    </source>
</evidence>
<evidence type="ECO:0000313" key="2">
    <source>
        <dbReference type="Proteomes" id="UP000229970"/>
    </source>
</evidence>
<dbReference type="Proteomes" id="UP000229970">
    <property type="component" value="Unassembled WGS sequence"/>
</dbReference>
<dbReference type="AlphaFoldDB" id="A0A2N9XPN4"/>
<organism evidence="1 2">
    <name type="scientific">Snodgrassella alvi</name>
    <dbReference type="NCBI Taxonomy" id="1196083"/>
    <lineage>
        <taxon>Bacteria</taxon>
        <taxon>Pseudomonadati</taxon>
        <taxon>Pseudomonadota</taxon>
        <taxon>Betaproteobacteria</taxon>
        <taxon>Neisseriales</taxon>
        <taxon>Neisseriaceae</taxon>
        <taxon>Snodgrassella</taxon>
    </lineage>
</organism>
<dbReference type="EMBL" id="MEIP01000002">
    <property type="protein sequence ID" value="PIT50289.1"/>
    <property type="molecule type" value="Genomic_DNA"/>
</dbReference>
<gene>
    <name evidence="1" type="ORF">BHC46_01135</name>
</gene>
<comment type="caution">
    <text evidence="1">The sequence shown here is derived from an EMBL/GenBank/DDBJ whole genome shotgun (WGS) entry which is preliminary data.</text>
</comment>
<proteinExistence type="predicted"/>
<sequence>MVIKKAHGSGLSGNGRWAAIQFININTGVIMTSVANLINDNSLKIGDIRGCYMCLQSASETYM</sequence>
<protein>
    <submittedName>
        <fullName evidence="1">Uncharacterized protein</fullName>
    </submittedName>
</protein>